<dbReference type="HOGENOM" id="CLU_087840_1_1_3"/>
<dbReference type="GO" id="GO:0015171">
    <property type="term" value="F:amino acid transmembrane transporter activity"/>
    <property type="evidence" value="ECO:0007669"/>
    <property type="project" value="TreeGrafter"/>
</dbReference>
<dbReference type="Proteomes" id="UP000027395">
    <property type="component" value="Chromosome"/>
</dbReference>
<dbReference type="PATRIC" id="fig|388467.6.peg.2228"/>
<keyword evidence="3 6" id="KW-0812">Transmembrane</keyword>
<dbReference type="RefSeq" id="WP_042154248.1">
    <property type="nucleotide sequence ID" value="NZ_CM002803.1"/>
</dbReference>
<dbReference type="PANTHER" id="PTHR30086:SF20">
    <property type="entry name" value="ARGININE EXPORTER PROTEIN ARGO-RELATED"/>
    <property type="match status" value="1"/>
</dbReference>
<feature type="transmembrane region" description="Helical" evidence="6">
    <location>
        <begin position="113"/>
        <end position="139"/>
    </location>
</feature>
<feature type="transmembrane region" description="Helical" evidence="6">
    <location>
        <begin position="40"/>
        <end position="67"/>
    </location>
</feature>
<dbReference type="AlphaFoldDB" id="A0A073CGG2"/>
<evidence type="ECO:0000256" key="4">
    <source>
        <dbReference type="ARBA" id="ARBA00022989"/>
    </source>
</evidence>
<feature type="transmembrane region" description="Helical" evidence="6">
    <location>
        <begin position="181"/>
        <end position="202"/>
    </location>
</feature>
<dbReference type="EMBL" id="CM002803">
    <property type="protein sequence ID" value="KEI67216.1"/>
    <property type="molecule type" value="Genomic_DNA"/>
</dbReference>
<dbReference type="PANTHER" id="PTHR30086">
    <property type="entry name" value="ARGININE EXPORTER PROTEIN ARGO"/>
    <property type="match status" value="1"/>
</dbReference>
<evidence type="ECO:0000256" key="5">
    <source>
        <dbReference type="ARBA" id="ARBA00023136"/>
    </source>
</evidence>
<reference evidence="7 8" key="1">
    <citation type="journal article" date="2014" name="Appl. Environ. Microbiol.">
        <title>Elucidation of insertion elements encoded on plasmids and in vitro construction of shuttle vectors from the toxic cyanobacterium Planktothrix.</title>
        <authorList>
            <person name="Christiansen G."/>
            <person name="Goesmann A."/>
            <person name="Kurmayer R."/>
        </authorList>
    </citation>
    <scope>NUCLEOTIDE SEQUENCE [LARGE SCALE GENOMIC DNA]</scope>
    <source>
        <strain evidence="7 8">NIVA-CYA 126/8</strain>
    </source>
</reference>
<evidence type="ECO:0000256" key="6">
    <source>
        <dbReference type="SAM" id="Phobius"/>
    </source>
</evidence>
<comment type="subcellular location">
    <subcellularLocation>
        <location evidence="1">Cell membrane</location>
        <topology evidence="1">Multi-pass membrane protein</topology>
    </subcellularLocation>
</comment>
<keyword evidence="4 6" id="KW-1133">Transmembrane helix</keyword>
<dbReference type="InterPro" id="IPR001123">
    <property type="entry name" value="LeuE-type"/>
</dbReference>
<evidence type="ECO:0000313" key="8">
    <source>
        <dbReference type="Proteomes" id="UP000027395"/>
    </source>
</evidence>
<keyword evidence="5 6" id="KW-0472">Membrane</keyword>
<sequence length="205" mass="21997">MDISFLAKGLIIGFSIAAPVGPIGILCIRRCLSQGYWAGFFTGLGAATADALYGFIAGFGLTIISNYLVSQQMGLKLMGGLFLCYLGFKIALEKPTEEVAKTSKKMISAYASTFFLTITNPITILSFIAIFAGLGLGITNNYWDAGILVLGVFLGSGLWWLILVSGVSLFQDRINTHILQWINRISGIIIIGFGLAALLSLIREG</sequence>
<feature type="transmembrane region" description="Helical" evidence="6">
    <location>
        <begin position="73"/>
        <end position="92"/>
    </location>
</feature>
<accession>A0A073CGG2</accession>
<evidence type="ECO:0000256" key="3">
    <source>
        <dbReference type="ARBA" id="ARBA00022692"/>
    </source>
</evidence>
<keyword evidence="2" id="KW-1003">Cell membrane</keyword>
<dbReference type="Pfam" id="PF01810">
    <property type="entry name" value="LysE"/>
    <property type="match status" value="1"/>
</dbReference>
<feature type="transmembrane region" description="Helical" evidence="6">
    <location>
        <begin position="145"/>
        <end position="169"/>
    </location>
</feature>
<organism evidence="7 8">
    <name type="scientific">Planktothrix agardhii (strain NIVA-CYA 126/8)</name>
    <dbReference type="NCBI Taxonomy" id="388467"/>
    <lineage>
        <taxon>Bacteria</taxon>
        <taxon>Bacillati</taxon>
        <taxon>Cyanobacteriota</taxon>
        <taxon>Cyanophyceae</taxon>
        <taxon>Oscillatoriophycideae</taxon>
        <taxon>Oscillatoriales</taxon>
        <taxon>Microcoleaceae</taxon>
        <taxon>Planktothrix</taxon>
    </lineage>
</organism>
<proteinExistence type="predicted"/>
<dbReference type="STRING" id="388467.A19Y_2283"/>
<dbReference type="eggNOG" id="COG1280">
    <property type="taxonomic scope" value="Bacteria"/>
</dbReference>
<evidence type="ECO:0000256" key="2">
    <source>
        <dbReference type="ARBA" id="ARBA00022475"/>
    </source>
</evidence>
<dbReference type="GO" id="GO:0005886">
    <property type="term" value="C:plasma membrane"/>
    <property type="evidence" value="ECO:0007669"/>
    <property type="project" value="UniProtKB-SubCell"/>
</dbReference>
<evidence type="ECO:0000256" key="1">
    <source>
        <dbReference type="ARBA" id="ARBA00004651"/>
    </source>
</evidence>
<gene>
    <name evidence="7" type="ORF">A19Y_2283</name>
</gene>
<dbReference type="GeneID" id="77289228"/>
<evidence type="ECO:0000313" key="7">
    <source>
        <dbReference type="EMBL" id="KEI67216.1"/>
    </source>
</evidence>
<name>A0A073CGG2_PLAA1</name>
<feature type="transmembrane region" description="Helical" evidence="6">
    <location>
        <begin position="6"/>
        <end position="28"/>
    </location>
</feature>
<protein>
    <submittedName>
        <fullName evidence="7">Uncharacterized protein</fullName>
    </submittedName>
</protein>
<keyword evidence="8" id="KW-1185">Reference proteome</keyword>